<protein>
    <submittedName>
        <fullName evidence="2">Uncharacterized protein</fullName>
    </submittedName>
</protein>
<sequence length="158" mass="18761">MKDFTQDEFFELGHHKLKAVQIISTLFMWLILLAPLLVLLNSLGKKKIWSIIYQWHTHATTIFTHFLENFIGVTFIVIALICLLLLLRNNHLEQKVYATKKTYDEEKLEKREEILEELYQERFGEEKFRATSSYYVVASEQNLPDTLVQDIFKERGLH</sequence>
<evidence type="ECO:0000313" key="2">
    <source>
        <dbReference type="EMBL" id="MFC4652959.1"/>
    </source>
</evidence>
<reference evidence="3" key="1">
    <citation type="journal article" date="2019" name="Int. J. Syst. Evol. Microbiol.">
        <title>The Global Catalogue of Microorganisms (GCM) 10K type strain sequencing project: providing services to taxonomists for standard genome sequencing and annotation.</title>
        <authorList>
            <consortium name="The Broad Institute Genomics Platform"/>
            <consortium name="The Broad Institute Genome Sequencing Center for Infectious Disease"/>
            <person name="Wu L."/>
            <person name="Ma J."/>
        </authorList>
    </citation>
    <scope>NUCLEOTIDE SEQUENCE [LARGE SCALE GENOMIC DNA]</scope>
    <source>
        <strain evidence="3">CCUG 63287</strain>
    </source>
</reference>
<gene>
    <name evidence="2" type="ORF">ACFO26_08565</name>
</gene>
<dbReference type="RefSeq" id="WP_213536691.1">
    <property type="nucleotide sequence ID" value="NZ_BOVQ01000009.1"/>
</dbReference>
<feature type="transmembrane region" description="Helical" evidence="1">
    <location>
        <begin position="70"/>
        <end position="87"/>
    </location>
</feature>
<keyword evidence="3" id="KW-1185">Reference proteome</keyword>
<evidence type="ECO:0000313" key="3">
    <source>
        <dbReference type="Proteomes" id="UP001595987"/>
    </source>
</evidence>
<name>A0ABV9JFX1_9LACT</name>
<keyword evidence="1" id="KW-0472">Membrane</keyword>
<feature type="transmembrane region" description="Helical" evidence="1">
    <location>
        <begin position="20"/>
        <end position="40"/>
    </location>
</feature>
<keyword evidence="1" id="KW-1133">Transmembrane helix</keyword>
<accession>A0ABV9JFX1</accession>
<comment type="caution">
    <text evidence="2">The sequence shown here is derived from an EMBL/GenBank/DDBJ whole genome shotgun (WGS) entry which is preliminary data.</text>
</comment>
<evidence type="ECO:0000256" key="1">
    <source>
        <dbReference type="SAM" id="Phobius"/>
    </source>
</evidence>
<proteinExistence type="predicted"/>
<dbReference type="Proteomes" id="UP001595987">
    <property type="component" value="Unassembled WGS sequence"/>
</dbReference>
<keyword evidence="1" id="KW-0812">Transmembrane</keyword>
<organism evidence="2 3">
    <name type="scientific">Lactococcus nasutitermitis</name>
    <dbReference type="NCBI Taxonomy" id="1652957"/>
    <lineage>
        <taxon>Bacteria</taxon>
        <taxon>Bacillati</taxon>
        <taxon>Bacillota</taxon>
        <taxon>Bacilli</taxon>
        <taxon>Lactobacillales</taxon>
        <taxon>Streptococcaceae</taxon>
        <taxon>Lactococcus</taxon>
    </lineage>
</organism>
<dbReference type="EMBL" id="JBHSGD010000007">
    <property type="protein sequence ID" value="MFC4652959.1"/>
    <property type="molecule type" value="Genomic_DNA"/>
</dbReference>